<proteinExistence type="predicted"/>
<keyword evidence="3" id="KW-0812">Transmembrane</keyword>
<evidence type="ECO:0000256" key="3">
    <source>
        <dbReference type="SAM" id="Phobius"/>
    </source>
</evidence>
<accession>A0A015KGF9</accession>
<sequence length="613" mass="70895">MVYFFNKGSNKKRKKIYKFKYEDTTLHNEFYGYLNPSQTYSIISLKRFVDHGLDCNRYRFGKVTNSNQLRNNKFSNIAGVCDLTILFENSASGLNNIRINGSTTTPPGNGKKVEKKIHNVLVLKESDVEFRLGNDFISDTNAVIEPKPRSNYNNRKYTHQLRFKDGVIVDLEKVDNLHDFDEEEENVSSDEDDFDENDDYNDENSIASDTSNGCSKHKLHNKVIKYKFFNNFLIKLNNHVGFWNFMIIITLLFIIFTVSYCSHKTHSLVEELVIPPYNNQFTKPGIDDKLEDYVRKLKATTSFLELFDLDKRQNPKTPRIQKASSSASSASSASTTPSLSSQQKEEGDRVEGEEELYTNLVKYTESLDNTKRTLLDMYNQEVTYAFIFQQNVENLAKYLSLKKRRNILRMIPLIGGDEYFPLTENFKGLVNNVDNIINNTLSVMDEMNTLQVYCERIIKQVEKLKDELKSFIVNGKSLTAWLKTLITKFTKKVDNLGEIDSETALKCQKLFIALDNDLRELLDLFKDLRINITSHLSSLFEFSEHFKFTERLTDLEINIIKKHLVNLQNNRRIIFSEVINILKDDKDEDICPAPSPIFPLVLPSNSQLALQNL</sequence>
<dbReference type="AlphaFoldDB" id="A0A015KGF9"/>
<keyword evidence="3" id="KW-1133">Transmembrane helix</keyword>
<evidence type="ECO:0000313" key="5">
    <source>
        <dbReference type="Proteomes" id="UP000022910"/>
    </source>
</evidence>
<protein>
    <submittedName>
        <fullName evidence="4">Uncharacterized protein</fullName>
    </submittedName>
</protein>
<keyword evidence="1" id="KW-0175">Coiled coil</keyword>
<reference evidence="4 5" key="1">
    <citation type="submission" date="2014-02" db="EMBL/GenBank/DDBJ databases">
        <title>Single nucleus genome sequencing reveals high similarity among nuclei of an endomycorrhizal fungus.</title>
        <authorList>
            <person name="Lin K."/>
            <person name="Geurts R."/>
            <person name="Zhang Z."/>
            <person name="Limpens E."/>
            <person name="Saunders D.G."/>
            <person name="Mu D."/>
            <person name="Pang E."/>
            <person name="Cao H."/>
            <person name="Cha H."/>
            <person name="Lin T."/>
            <person name="Zhou Q."/>
            <person name="Shang Y."/>
            <person name="Li Y."/>
            <person name="Ivanov S."/>
            <person name="Sharma T."/>
            <person name="Velzen R.V."/>
            <person name="Ruijter N.D."/>
            <person name="Aanen D.K."/>
            <person name="Win J."/>
            <person name="Kamoun S."/>
            <person name="Bisseling T."/>
            <person name="Huang S."/>
        </authorList>
    </citation>
    <scope>NUCLEOTIDE SEQUENCE [LARGE SCALE GENOMIC DNA]</scope>
    <source>
        <strain evidence="5">DAOM197198w</strain>
    </source>
</reference>
<dbReference type="HOGENOM" id="CLU_445599_0_0_1"/>
<feature type="coiled-coil region" evidence="1">
    <location>
        <begin position="447"/>
        <end position="474"/>
    </location>
</feature>
<name>A0A015KGF9_RHIIW</name>
<evidence type="ECO:0000256" key="2">
    <source>
        <dbReference type="SAM" id="MobiDB-lite"/>
    </source>
</evidence>
<dbReference type="EMBL" id="JEMT01026635">
    <property type="protein sequence ID" value="EXX58691.1"/>
    <property type="molecule type" value="Genomic_DNA"/>
</dbReference>
<evidence type="ECO:0000313" key="4">
    <source>
        <dbReference type="EMBL" id="EXX58691.1"/>
    </source>
</evidence>
<feature type="region of interest" description="Disordered" evidence="2">
    <location>
        <begin position="316"/>
        <end position="353"/>
    </location>
</feature>
<gene>
    <name evidence="4" type="ORF">RirG_195620</name>
</gene>
<evidence type="ECO:0000256" key="1">
    <source>
        <dbReference type="SAM" id="Coils"/>
    </source>
</evidence>
<feature type="region of interest" description="Disordered" evidence="2">
    <location>
        <begin position="181"/>
        <end position="208"/>
    </location>
</feature>
<keyword evidence="5" id="KW-1185">Reference proteome</keyword>
<dbReference type="OrthoDB" id="2368598at2759"/>
<feature type="transmembrane region" description="Helical" evidence="3">
    <location>
        <begin position="240"/>
        <end position="260"/>
    </location>
</feature>
<dbReference type="Proteomes" id="UP000022910">
    <property type="component" value="Unassembled WGS sequence"/>
</dbReference>
<keyword evidence="3" id="KW-0472">Membrane</keyword>
<comment type="caution">
    <text evidence="4">The sequence shown here is derived from an EMBL/GenBank/DDBJ whole genome shotgun (WGS) entry which is preliminary data.</text>
</comment>
<feature type="compositionally biased region" description="Low complexity" evidence="2">
    <location>
        <begin position="323"/>
        <end position="341"/>
    </location>
</feature>
<organism evidence="4 5">
    <name type="scientific">Rhizophagus irregularis (strain DAOM 197198w)</name>
    <name type="common">Glomus intraradices</name>
    <dbReference type="NCBI Taxonomy" id="1432141"/>
    <lineage>
        <taxon>Eukaryota</taxon>
        <taxon>Fungi</taxon>
        <taxon>Fungi incertae sedis</taxon>
        <taxon>Mucoromycota</taxon>
        <taxon>Glomeromycotina</taxon>
        <taxon>Glomeromycetes</taxon>
        <taxon>Glomerales</taxon>
        <taxon>Glomeraceae</taxon>
        <taxon>Rhizophagus</taxon>
    </lineage>
</organism>
<dbReference type="SMR" id="A0A015KGF9"/>
<feature type="compositionally biased region" description="Acidic residues" evidence="2">
    <location>
        <begin position="181"/>
        <end position="202"/>
    </location>
</feature>